<evidence type="ECO:0000256" key="1">
    <source>
        <dbReference type="SAM" id="Coils"/>
    </source>
</evidence>
<dbReference type="AlphaFoldDB" id="A0A3G4V6T4"/>
<accession>A0A3G4V6T4</accession>
<keyword evidence="2" id="KW-1133">Transmembrane helix</keyword>
<name>A0A3G4V6T4_9VIBR</name>
<keyword evidence="2" id="KW-0472">Membrane</keyword>
<gene>
    <name evidence="3" type="ORF">ECB94_03900</name>
</gene>
<feature type="transmembrane region" description="Helical" evidence="2">
    <location>
        <begin position="80"/>
        <end position="96"/>
    </location>
</feature>
<evidence type="ECO:0000313" key="3">
    <source>
        <dbReference type="EMBL" id="AYV20497.1"/>
    </source>
</evidence>
<keyword evidence="2" id="KW-0812">Transmembrane</keyword>
<protein>
    <submittedName>
        <fullName evidence="3">Chromosome partitioning protein ParA</fullName>
    </submittedName>
</protein>
<feature type="coiled-coil region" evidence="1">
    <location>
        <begin position="18"/>
        <end position="52"/>
    </location>
</feature>
<dbReference type="RefSeq" id="WP_124940045.1">
    <property type="nucleotide sequence ID" value="NZ_CP033577.1"/>
</dbReference>
<dbReference type="Proteomes" id="UP000279760">
    <property type="component" value="Chromosome 1"/>
</dbReference>
<evidence type="ECO:0000256" key="2">
    <source>
        <dbReference type="SAM" id="Phobius"/>
    </source>
</evidence>
<evidence type="ECO:0000313" key="4">
    <source>
        <dbReference type="Proteomes" id="UP000279760"/>
    </source>
</evidence>
<proteinExistence type="predicted"/>
<organism evidence="3 4">
    <name type="scientific">Vibrio mediterranei</name>
    <dbReference type="NCBI Taxonomy" id="689"/>
    <lineage>
        <taxon>Bacteria</taxon>
        <taxon>Pseudomonadati</taxon>
        <taxon>Pseudomonadota</taxon>
        <taxon>Gammaproteobacteria</taxon>
        <taxon>Vibrionales</taxon>
        <taxon>Vibrionaceae</taxon>
        <taxon>Vibrio</taxon>
    </lineage>
</organism>
<sequence length="100" mass="11538">MSGSPVSQTEFHAFRSEMRECMQQQTELMRQMVELQTKHNNLESTVRRIQKVSDETLKRLIPLEQAISGASVKSQYNRDLIWVILLFVVGIASWKVRGGM</sequence>
<reference evidence="3 4" key="1">
    <citation type="submission" date="2018-11" db="EMBL/GenBank/DDBJ databases">
        <title>Complete Genome Sequence of Vbrio mediterranei 117-T6: a Potential Pathogen Bacteria Isolated from the Conchocelis of Pyropia.</title>
        <authorList>
            <person name="Liu Q."/>
        </authorList>
    </citation>
    <scope>NUCLEOTIDE SEQUENCE [LARGE SCALE GENOMIC DNA]</scope>
    <source>
        <strain evidence="3 4">117-T6</strain>
    </source>
</reference>
<keyword evidence="1" id="KW-0175">Coiled coil</keyword>
<dbReference type="EMBL" id="CP033577">
    <property type="protein sequence ID" value="AYV20497.1"/>
    <property type="molecule type" value="Genomic_DNA"/>
</dbReference>